<dbReference type="EMBL" id="FUEG01000020">
    <property type="protein sequence ID" value="SJL13656.1"/>
    <property type="molecule type" value="Genomic_DNA"/>
</dbReference>
<gene>
    <name evidence="2" type="ORF">ARMOST_17103</name>
</gene>
<dbReference type="AlphaFoldDB" id="A0A284RY32"/>
<dbReference type="OrthoDB" id="3204502at2759"/>
<dbReference type="Proteomes" id="UP000219338">
    <property type="component" value="Unassembled WGS sequence"/>
</dbReference>
<protein>
    <submittedName>
        <fullName evidence="2">Uncharacterized protein</fullName>
    </submittedName>
</protein>
<feature type="region of interest" description="Disordered" evidence="1">
    <location>
        <begin position="177"/>
        <end position="212"/>
    </location>
</feature>
<sequence>MTPRPILKPLATTSAVGSSASSLSSLCCRPHTISPHVHFPPTPSISSTYVTHSPNTYDRAPIVVSHNSCELPERGGRLYTSTSPDVSPKGSYFHPHAYEACQPEPGLPSSKFDVPDLSMSASSESEDSDGYGSPQVVSLIPPSTAYPPIPRTYSPEEFNHVLSFLPYGKDSMCGLDSEMPKRSKTPKAKHSARSATSSAFREPGLDGCLGGF</sequence>
<evidence type="ECO:0000313" key="3">
    <source>
        <dbReference type="Proteomes" id="UP000219338"/>
    </source>
</evidence>
<keyword evidence="3" id="KW-1185">Reference proteome</keyword>
<organism evidence="2 3">
    <name type="scientific">Armillaria ostoyae</name>
    <name type="common">Armillaria root rot fungus</name>
    <dbReference type="NCBI Taxonomy" id="47428"/>
    <lineage>
        <taxon>Eukaryota</taxon>
        <taxon>Fungi</taxon>
        <taxon>Dikarya</taxon>
        <taxon>Basidiomycota</taxon>
        <taxon>Agaricomycotina</taxon>
        <taxon>Agaricomycetes</taxon>
        <taxon>Agaricomycetidae</taxon>
        <taxon>Agaricales</taxon>
        <taxon>Marasmiineae</taxon>
        <taxon>Physalacriaceae</taxon>
        <taxon>Armillaria</taxon>
    </lineage>
</organism>
<proteinExistence type="predicted"/>
<evidence type="ECO:0000313" key="2">
    <source>
        <dbReference type="EMBL" id="SJL13656.1"/>
    </source>
</evidence>
<name>A0A284RY32_ARMOS</name>
<accession>A0A284RY32</accession>
<reference evidence="3" key="1">
    <citation type="journal article" date="2017" name="Nat. Ecol. Evol.">
        <title>Genome expansion and lineage-specific genetic innovations in the forest pathogenic fungi Armillaria.</title>
        <authorList>
            <person name="Sipos G."/>
            <person name="Prasanna A.N."/>
            <person name="Walter M.C."/>
            <person name="O'Connor E."/>
            <person name="Balint B."/>
            <person name="Krizsan K."/>
            <person name="Kiss B."/>
            <person name="Hess J."/>
            <person name="Varga T."/>
            <person name="Slot J."/>
            <person name="Riley R."/>
            <person name="Boka B."/>
            <person name="Rigling D."/>
            <person name="Barry K."/>
            <person name="Lee J."/>
            <person name="Mihaltcheva S."/>
            <person name="LaButti K."/>
            <person name="Lipzen A."/>
            <person name="Waldron R."/>
            <person name="Moloney N.M."/>
            <person name="Sperisen C."/>
            <person name="Kredics L."/>
            <person name="Vagvoelgyi C."/>
            <person name="Patrignani A."/>
            <person name="Fitzpatrick D."/>
            <person name="Nagy I."/>
            <person name="Doyle S."/>
            <person name="Anderson J.B."/>
            <person name="Grigoriev I.V."/>
            <person name="Gueldener U."/>
            <person name="Muensterkoetter M."/>
            <person name="Nagy L.G."/>
        </authorList>
    </citation>
    <scope>NUCLEOTIDE SEQUENCE [LARGE SCALE GENOMIC DNA]</scope>
    <source>
        <strain evidence="3">C18/9</strain>
    </source>
</reference>
<feature type="region of interest" description="Disordered" evidence="1">
    <location>
        <begin position="104"/>
        <end position="134"/>
    </location>
</feature>
<evidence type="ECO:0000256" key="1">
    <source>
        <dbReference type="SAM" id="MobiDB-lite"/>
    </source>
</evidence>
<dbReference type="OMA" id="HPHAYEA"/>
<feature type="compositionally biased region" description="Basic residues" evidence="1">
    <location>
        <begin position="182"/>
        <end position="192"/>
    </location>
</feature>